<dbReference type="Proteomes" id="UP000412311">
    <property type="component" value="Unassembled WGS sequence"/>
</dbReference>
<evidence type="ECO:0000313" key="1">
    <source>
        <dbReference type="EMBL" id="VVQ12700.1"/>
    </source>
</evidence>
<protein>
    <submittedName>
        <fullName evidence="1">Uncharacterized protein</fullName>
    </submittedName>
</protein>
<gene>
    <name evidence="1" type="ORF">PS925_03671</name>
</gene>
<dbReference type="AlphaFoldDB" id="A0A5E7UPV5"/>
<sequence length="155" mass="17799">MTTDFTNLDDFTDFTKAYWNGWSPIDGGELITTGDHQYYLNYPRATGKITKTITLESGKLYEFNFSYNTNLHDGPEITLSLGAEQLMRQKLPKTWEQWHEFEGLFKPKDTTSDATLSFSATDIADLDNIRIRLVPENELAAKMKKFDMQNSPKVV</sequence>
<accession>A0A5E7UPV5</accession>
<dbReference type="RefSeq" id="WP_150794384.1">
    <property type="nucleotide sequence ID" value="NZ_CABVJG010000011.1"/>
</dbReference>
<proteinExistence type="predicted"/>
<dbReference type="Gene3D" id="2.60.120.260">
    <property type="entry name" value="Galactose-binding domain-like"/>
    <property type="match status" value="1"/>
</dbReference>
<organism evidence="1 2">
    <name type="scientific">Pseudomonas fluorescens</name>
    <dbReference type="NCBI Taxonomy" id="294"/>
    <lineage>
        <taxon>Bacteria</taxon>
        <taxon>Pseudomonadati</taxon>
        <taxon>Pseudomonadota</taxon>
        <taxon>Gammaproteobacteria</taxon>
        <taxon>Pseudomonadales</taxon>
        <taxon>Pseudomonadaceae</taxon>
        <taxon>Pseudomonas</taxon>
    </lineage>
</organism>
<evidence type="ECO:0000313" key="2">
    <source>
        <dbReference type="Proteomes" id="UP000412311"/>
    </source>
</evidence>
<reference evidence="1 2" key="1">
    <citation type="submission" date="2019-09" db="EMBL/GenBank/DDBJ databases">
        <authorList>
            <person name="Chandra G."/>
            <person name="Truman W A."/>
        </authorList>
    </citation>
    <scope>NUCLEOTIDE SEQUENCE [LARGE SCALE GENOMIC DNA]</scope>
    <source>
        <strain evidence="1">PS925</strain>
    </source>
</reference>
<name>A0A5E7UPV5_PSEFL</name>
<dbReference type="EMBL" id="CABVJG010000011">
    <property type="protein sequence ID" value="VVQ12700.1"/>
    <property type="molecule type" value="Genomic_DNA"/>
</dbReference>